<comment type="caution">
    <text evidence="2">The sequence shown here is derived from an EMBL/GenBank/DDBJ whole genome shotgun (WGS) entry which is preliminary data.</text>
</comment>
<dbReference type="PANTHER" id="PTHR10015:SF436">
    <property type="entry name" value="HEAT STRESS TRANSCRIPTION FACTOR A-1D"/>
    <property type="match status" value="1"/>
</dbReference>
<reference evidence="2 3" key="2">
    <citation type="journal article" date="2017" name="Front. Plant Sci.">
        <title>Gene Classification and Mining of Molecular Markers Useful in Red Clover (Trifolium pratense) Breeding.</title>
        <authorList>
            <person name="Istvanek J."/>
            <person name="Dluhosova J."/>
            <person name="Dluhos P."/>
            <person name="Patkova L."/>
            <person name="Nedelnik J."/>
            <person name="Repkova J."/>
        </authorList>
    </citation>
    <scope>NUCLEOTIDE SEQUENCE [LARGE SCALE GENOMIC DNA]</scope>
    <source>
        <strain evidence="3">cv. Tatra</strain>
        <tissue evidence="2">Young leaves</tissue>
    </source>
</reference>
<dbReference type="Proteomes" id="UP000236291">
    <property type="component" value="Unassembled WGS sequence"/>
</dbReference>
<dbReference type="PANTHER" id="PTHR10015">
    <property type="entry name" value="HEAT SHOCK TRANSCRIPTION FACTOR"/>
    <property type="match status" value="1"/>
</dbReference>
<reference evidence="2 3" key="1">
    <citation type="journal article" date="2014" name="Am. J. Bot.">
        <title>Genome assembly and annotation for red clover (Trifolium pratense; Fabaceae).</title>
        <authorList>
            <person name="Istvanek J."/>
            <person name="Jaros M."/>
            <person name="Krenek A."/>
            <person name="Repkova J."/>
        </authorList>
    </citation>
    <scope>NUCLEOTIDE SEQUENCE [LARGE SCALE GENOMIC DNA]</scope>
    <source>
        <strain evidence="3">cv. Tatra</strain>
        <tissue evidence="2">Young leaves</tissue>
    </source>
</reference>
<dbReference type="GO" id="GO:0003700">
    <property type="term" value="F:DNA-binding transcription factor activity"/>
    <property type="evidence" value="ECO:0007669"/>
    <property type="project" value="TreeGrafter"/>
</dbReference>
<accession>A0A2K3LET9</accession>
<dbReference type="GO" id="GO:0000978">
    <property type="term" value="F:RNA polymerase II cis-regulatory region sequence-specific DNA binding"/>
    <property type="evidence" value="ECO:0007669"/>
    <property type="project" value="TreeGrafter"/>
</dbReference>
<dbReference type="GO" id="GO:0034605">
    <property type="term" value="P:cellular response to heat"/>
    <property type="evidence" value="ECO:0007669"/>
    <property type="project" value="TreeGrafter"/>
</dbReference>
<dbReference type="GO" id="GO:0005634">
    <property type="term" value="C:nucleus"/>
    <property type="evidence" value="ECO:0007669"/>
    <property type="project" value="TreeGrafter"/>
</dbReference>
<evidence type="ECO:0000313" key="2">
    <source>
        <dbReference type="EMBL" id="PNX77055.1"/>
    </source>
</evidence>
<dbReference type="GO" id="GO:0006357">
    <property type="term" value="P:regulation of transcription by RNA polymerase II"/>
    <property type="evidence" value="ECO:0007669"/>
    <property type="project" value="TreeGrafter"/>
</dbReference>
<dbReference type="Gramene" id="Tp57577_TGAC_v2_mRNA40827">
    <property type="protein sequence ID" value="Tp57577_TGAC_v2_mRNA40827"/>
    <property type="gene ID" value="Tp57577_TGAC_v2_gene39485"/>
</dbReference>
<feature type="region of interest" description="Disordered" evidence="1">
    <location>
        <begin position="31"/>
        <end position="51"/>
    </location>
</feature>
<feature type="non-terminal residue" evidence="2">
    <location>
        <position position="1"/>
    </location>
</feature>
<dbReference type="STRING" id="57577.A0A2K3LET9"/>
<proteinExistence type="predicted"/>
<dbReference type="EMBL" id="ASHM01031705">
    <property type="protein sequence ID" value="PNX77055.1"/>
    <property type="molecule type" value="Genomic_DNA"/>
</dbReference>
<name>A0A2K3LET9_TRIPR</name>
<feature type="compositionally biased region" description="Polar residues" evidence="1">
    <location>
        <begin position="35"/>
        <end position="47"/>
    </location>
</feature>
<evidence type="ECO:0000256" key="1">
    <source>
        <dbReference type="SAM" id="MobiDB-lite"/>
    </source>
</evidence>
<sequence>GFRKVDPDRWEFAHEGFLRGQKQLLKTITRRKSTHANGNSQQPSKVQNPHVGSCVEVGKFGIDEEVERLKRDKNVLMQELVRLRQQQQTTDNQLQNFGQRVQVMEQRQQQMMSFLAKAMNSPGFMAQFSQQQSESNRHVTAVKKRRLQRQEEDNLATKNHHNPLDGSVVKYQPSVNEAAKTLFSQILQMNNSTRMDSSINNLDAFLIDDIPSGIPLDSSSSSTQVSGVTLSEVPPISGQSFVAVESQFPVSCMTSSMSEVQSSPAVLTDCVNAAEFPELTAHNCQDNVLDFGKVEGMATESSFVNPDQNFVGSVSEISENGKELDVLSAVLNGTQSLETDAFSPDANEISKLPGINDELWELFFRPSPLTGDTDEDKGSCSLGYGLTKDQELSLDKEIQQEKMDKKQHMDHLTQQMELLASDSSFCI</sequence>
<gene>
    <name evidence="2" type="ORF">L195_g033015</name>
</gene>
<protein>
    <submittedName>
        <fullName evidence="2">Heat stress transcription factor a-1-like protein</fullName>
    </submittedName>
</protein>
<dbReference type="AlphaFoldDB" id="A0A2K3LET9"/>
<evidence type="ECO:0000313" key="3">
    <source>
        <dbReference type="Proteomes" id="UP000236291"/>
    </source>
</evidence>
<organism evidence="2 3">
    <name type="scientific">Trifolium pratense</name>
    <name type="common">Red clover</name>
    <dbReference type="NCBI Taxonomy" id="57577"/>
    <lineage>
        <taxon>Eukaryota</taxon>
        <taxon>Viridiplantae</taxon>
        <taxon>Streptophyta</taxon>
        <taxon>Embryophyta</taxon>
        <taxon>Tracheophyta</taxon>
        <taxon>Spermatophyta</taxon>
        <taxon>Magnoliopsida</taxon>
        <taxon>eudicotyledons</taxon>
        <taxon>Gunneridae</taxon>
        <taxon>Pentapetalae</taxon>
        <taxon>rosids</taxon>
        <taxon>fabids</taxon>
        <taxon>Fabales</taxon>
        <taxon>Fabaceae</taxon>
        <taxon>Papilionoideae</taxon>
        <taxon>50 kb inversion clade</taxon>
        <taxon>NPAAA clade</taxon>
        <taxon>Hologalegina</taxon>
        <taxon>IRL clade</taxon>
        <taxon>Trifolieae</taxon>
        <taxon>Trifolium</taxon>
    </lineage>
</organism>